<evidence type="ECO:0000313" key="3">
    <source>
        <dbReference type="EMBL" id="MBC3920754.1"/>
    </source>
</evidence>
<organism evidence="3 4">
    <name type="scientific">Undibacterium hunanense</name>
    <dbReference type="NCBI Taxonomy" id="2762292"/>
    <lineage>
        <taxon>Bacteria</taxon>
        <taxon>Pseudomonadati</taxon>
        <taxon>Pseudomonadota</taxon>
        <taxon>Betaproteobacteria</taxon>
        <taxon>Burkholderiales</taxon>
        <taxon>Oxalobacteraceae</taxon>
        <taxon>Undibacterium</taxon>
    </lineage>
</organism>
<evidence type="ECO:0000259" key="2">
    <source>
        <dbReference type="Pfam" id="PF01522"/>
    </source>
</evidence>
<accession>A0ABR6ZYB0</accession>
<name>A0ABR6ZYB0_9BURK</name>
<feature type="chain" id="PRO_5046461941" evidence="1">
    <location>
        <begin position="21"/>
        <end position="298"/>
    </location>
</feature>
<evidence type="ECO:0000256" key="1">
    <source>
        <dbReference type="SAM" id="SignalP"/>
    </source>
</evidence>
<dbReference type="EMBL" id="JACOGF010000019">
    <property type="protein sequence ID" value="MBC3920754.1"/>
    <property type="molecule type" value="Genomic_DNA"/>
</dbReference>
<proteinExistence type="predicted"/>
<protein>
    <submittedName>
        <fullName evidence="3">Polysaccharide deacetylase family protein</fullName>
    </submittedName>
</protein>
<dbReference type="RefSeq" id="WP_186950553.1">
    <property type="nucleotide sequence ID" value="NZ_JACOGF010000019.1"/>
</dbReference>
<feature type="domain" description="NodB homology" evidence="2">
    <location>
        <begin position="25"/>
        <end position="148"/>
    </location>
</feature>
<reference evidence="3 4" key="1">
    <citation type="submission" date="2020-08" db="EMBL/GenBank/DDBJ databases">
        <title>Novel species isolated from subtropical streams in China.</title>
        <authorList>
            <person name="Lu H."/>
        </authorList>
    </citation>
    <scope>NUCLEOTIDE SEQUENCE [LARGE SCALE GENOMIC DNA]</scope>
    <source>
        <strain evidence="3 4">CY18W</strain>
    </source>
</reference>
<comment type="caution">
    <text evidence="3">The sequence shown here is derived from an EMBL/GenBank/DDBJ whole genome shotgun (WGS) entry which is preliminary data.</text>
</comment>
<dbReference type="SUPFAM" id="SSF88713">
    <property type="entry name" value="Glycoside hydrolase/deacetylase"/>
    <property type="match status" value="1"/>
</dbReference>
<sequence length="298" mass="32217">MKTVWIMAALLVGSAVPAWAADTFDIAITVDDLPAHGQLPPGMTRAGIAASHIKSFKAHGVPEAFGFVNAARLADDTGNAVVLDIWRQAGYPLGNHTYSHMNIEKAASLEAWQADVIAGEPAVASKMEGAFWRYLRFPYLSVGTTRRDEAFVFLRDRGYKIADVSIAFSDWDYTDAYARCVGKADIASIERMKVHYLQGVDTGIANMKENSRRVYGRVIPQVLLTHIGGWSAVTLPDVLARLDAAGARYVTLAQAQADPAYAEPGGGSVISRTASKNNIMLVKDASSEPTLDLKSICK</sequence>
<evidence type="ECO:0000313" key="4">
    <source>
        <dbReference type="Proteomes" id="UP000650424"/>
    </source>
</evidence>
<keyword evidence="1" id="KW-0732">Signal</keyword>
<gene>
    <name evidence="3" type="ORF">H8L32_25030</name>
</gene>
<dbReference type="InterPro" id="IPR011330">
    <property type="entry name" value="Glyco_hydro/deAcase_b/a-brl"/>
</dbReference>
<dbReference type="Proteomes" id="UP000650424">
    <property type="component" value="Unassembled WGS sequence"/>
</dbReference>
<dbReference type="InterPro" id="IPR002509">
    <property type="entry name" value="NODB_dom"/>
</dbReference>
<dbReference type="Pfam" id="PF01522">
    <property type="entry name" value="Polysacc_deac_1"/>
    <property type="match status" value="1"/>
</dbReference>
<keyword evidence="4" id="KW-1185">Reference proteome</keyword>
<feature type="signal peptide" evidence="1">
    <location>
        <begin position="1"/>
        <end position="20"/>
    </location>
</feature>
<dbReference type="Gene3D" id="3.20.20.370">
    <property type="entry name" value="Glycoside hydrolase/deacetylase"/>
    <property type="match status" value="1"/>
</dbReference>